<dbReference type="Pfam" id="PF00126">
    <property type="entry name" value="HTH_1"/>
    <property type="match status" value="1"/>
</dbReference>
<feature type="domain" description="HTH lysR-type" evidence="5">
    <location>
        <begin position="6"/>
        <end position="63"/>
    </location>
</feature>
<keyword evidence="4" id="KW-0804">Transcription</keyword>
<dbReference type="SUPFAM" id="SSF46785">
    <property type="entry name" value="Winged helix' DNA-binding domain"/>
    <property type="match status" value="1"/>
</dbReference>
<evidence type="ECO:0000256" key="1">
    <source>
        <dbReference type="ARBA" id="ARBA00009437"/>
    </source>
</evidence>
<evidence type="ECO:0000256" key="3">
    <source>
        <dbReference type="ARBA" id="ARBA00023125"/>
    </source>
</evidence>
<evidence type="ECO:0000313" key="6">
    <source>
        <dbReference type="EMBL" id="MBI4922377.1"/>
    </source>
</evidence>
<proteinExistence type="inferred from homology"/>
<dbReference type="CDD" id="cd08432">
    <property type="entry name" value="PBP2_GcdR_TrpI_HvrB_AmpR_like"/>
    <property type="match status" value="1"/>
</dbReference>
<comment type="similarity">
    <text evidence="1">Belongs to the LysR transcriptional regulatory family.</text>
</comment>
<dbReference type="PANTHER" id="PTHR30537">
    <property type="entry name" value="HTH-TYPE TRANSCRIPTIONAL REGULATOR"/>
    <property type="match status" value="1"/>
</dbReference>
<protein>
    <submittedName>
        <fullName evidence="6">LysR family transcriptional regulator</fullName>
    </submittedName>
</protein>
<name>A0A933L3G2_9HYPH</name>
<keyword evidence="3" id="KW-0238">DNA-binding</keyword>
<reference evidence="6" key="1">
    <citation type="submission" date="2020-07" db="EMBL/GenBank/DDBJ databases">
        <title>Huge and variable diversity of episymbiotic CPR bacteria and DPANN archaea in groundwater ecosystems.</title>
        <authorList>
            <person name="He C.Y."/>
            <person name="Keren R."/>
            <person name="Whittaker M."/>
            <person name="Farag I.F."/>
            <person name="Doudna J."/>
            <person name="Cate J.H.D."/>
            <person name="Banfield J.F."/>
        </authorList>
    </citation>
    <scope>NUCLEOTIDE SEQUENCE</scope>
    <source>
        <strain evidence="6">NC_groundwater_1586_Pr3_B-0.1um_66_15</strain>
    </source>
</reference>
<accession>A0A933L3G2</accession>
<dbReference type="AlphaFoldDB" id="A0A933L3G2"/>
<dbReference type="Pfam" id="PF03466">
    <property type="entry name" value="LysR_substrate"/>
    <property type="match status" value="1"/>
</dbReference>
<sequence length="291" mass="32205">MDRFPIPLNALRAIEIVARTGALKPAAEELGVTIGAVSQHIRRAEARLGLELFERTPQGLRPTPQLGEVRPLLSSGFSSLLDATRALQRADDTILTLTLGSVFASRWLIKRLPHFLAGHPGIEFRMVATARMVDLGRDDIDCAIRFGDGHWSDVRKEPMGCRRFRPVASPELAARLERPSDLDHVPVIEDTATMLSWPAWFAAAGTPVPALTGPRYSDPSLAFDAAIAGQGVLLAVDQMSADAVKEDRLVRPFATTAETGFDYWFITSSLRRVPKKVTLFRDWLWGELEKR</sequence>
<evidence type="ECO:0000256" key="4">
    <source>
        <dbReference type="ARBA" id="ARBA00023163"/>
    </source>
</evidence>
<dbReference type="InterPro" id="IPR000847">
    <property type="entry name" value="LysR_HTH_N"/>
</dbReference>
<gene>
    <name evidence="6" type="ORF">HY834_11555</name>
</gene>
<dbReference type="SUPFAM" id="SSF53850">
    <property type="entry name" value="Periplasmic binding protein-like II"/>
    <property type="match status" value="1"/>
</dbReference>
<organism evidence="6 7">
    <name type="scientific">Devosia nanyangense</name>
    <dbReference type="NCBI Taxonomy" id="1228055"/>
    <lineage>
        <taxon>Bacteria</taxon>
        <taxon>Pseudomonadati</taxon>
        <taxon>Pseudomonadota</taxon>
        <taxon>Alphaproteobacteria</taxon>
        <taxon>Hyphomicrobiales</taxon>
        <taxon>Devosiaceae</taxon>
        <taxon>Devosia</taxon>
    </lineage>
</organism>
<dbReference type="GO" id="GO:0003700">
    <property type="term" value="F:DNA-binding transcription factor activity"/>
    <property type="evidence" value="ECO:0007669"/>
    <property type="project" value="InterPro"/>
</dbReference>
<evidence type="ECO:0000259" key="5">
    <source>
        <dbReference type="PROSITE" id="PS50931"/>
    </source>
</evidence>
<evidence type="ECO:0000313" key="7">
    <source>
        <dbReference type="Proteomes" id="UP000782610"/>
    </source>
</evidence>
<dbReference type="Gene3D" id="1.10.10.10">
    <property type="entry name" value="Winged helix-like DNA-binding domain superfamily/Winged helix DNA-binding domain"/>
    <property type="match status" value="1"/>
</dbReference>
<dbReference type="PROSITE" id="PS50931">
    <property type="entry name" value="HTH_LYSR"/>
    <property type="match status" value="1"/>
</dbReference>
<dbReference type="InterPro" id="IPR058163">
    <property type="entry name" value="LysR-type_TF_proteobact-type"/>
</dbReference>
<dbReference type="GO" id="GO:0043565">
    <property type="term" value="F:sequence-specific DNA binding"/>
    <property type="evidence" value="ECO:0007669"/>
    <property type="project" value="TreeGrafter"/>
</dbReference>
<dbReference type="InterPro" id="IPR036388">
    <property type="entry name" value="WH-like_DNA-bd_sf"/>
</dbReference>
<dbReference type="Proteomes" id="UP000782610">
    <property type="component" value="Unassembled WGS sequence"/>
</dbReference>
<dbReference type="InterPro" id="IPR005119">
    <property type="entry name" value="LysR_subst-bd"/>
</dbReference>
<dbReference type="Gene3D" id="3.40.190.10">
    <property type="entry name" value="Periplasmic binding protein-like II"/>
    <property type="match status" value="2"/>
</dbReference>
<evidence type="ECO:0000256" key="2">
    <source>
        <dbReference type="ARBA" id="ARBA00023015"/>
    </source>
</evidence>
<dbReference type="GO" id="GO:0006351">
    <property type="term" value="P:DNA-templated transcription"/>
    <property type="evidence" value="ECO:0007669"/>
    <property type="project" value="TreeGrafter"/>
</dbReference>
<comment type="caution">
    <text evidence="6">The sequence shown here is derived from an EMBL/GenBank/DDBJ whole genome shotgun (WGS) entry which is preliminary data.</text>
</comment>
<dbReference type="InterPro" id="IPR036390">
    <property type="entry name" value="WH_DNA-bd_sf"/>
</dbReference>
<keyword evidence="2" id="KW-0805">Transcription regulation</keyword>
<dbReference type="PANTHER" id="PTHR30537:SF26">
    <property type="entry name" value="GLYCINE CLEAVAGE SYSTEM TRANSCRIPTIONAL ACTIVATOR"/>
    <property type="match status" value="1"/>
</dbReference>
<dbReference type="EMBL" id="JACRAF010000031">
    <property type="protein sequence ID" value="MBI4922377.1"/>
    <property type="molecule type" value="Genomic_DNA"/>
</dbReference>